<dbReference type="PANTHER" id="PTHR13504:SF38">
    <property type="entry name" value="FIDO DOMAIN-CONTAINING PROTEIN"/>
    <property type="match status" value="1"/>
</dbReference>
<dbReference type="InterPro" id="IPR040198">
    <property type="entry name" value="Fido_containing"/>
</dbReference>
<dbReference type="InterPro" id="IPR036597">
    <property type="entry name" value="Fido-like_dom_sf"/>
</dbReference>
<reference evidence="2 3" key="1">
    <citation type="submission" date="2023-09" db="EMBL/GenBank/DDBJ databases">
        <title>Aquirufa genomes.</title>
        <authorList>
            <person name="Pitt A."/>
        </authorList>
    </citation>
    <scope>NUCLEOTIDE SEQUENCE [LARGE SCALE GENOMIC DNA]</scope>
    <source>
        <strain evidence="2 3">LEOWEIH-7C</strain>
    </source>
</reference>
<keyword evidence="3" id="KW-1185">Reference proteome</keyword>
<dbReference type="EMBL" id="JAVNWW010000004">
    <property type="protein sequence ID" value="MDU0809299.1"/>
    <property type="molecule type" value="Genomic_DNA"/>
</dbReference>
<gene>
    <name evidence="2" type="ORF">PQG45_09655</name>
</gene>
<dbReference type="Pfam" id="PF02661">
    <property type="entry name" value="Fic"/>
    <property type="match status" value="1"/>
</dbReference>
<feature type="domain" description="Fido" evidence="1">
    <location>
        <begin position="358"/>
        <end position="502"/>
    </location>
</feature>
<dbReference type="InterPro" id="IPR003812">
    <property type="entry name" value="Fido"/>
</dbReference>
<evidence type="ECO:0000313" key="2">
    <source>
        <dbReference type="EMBL" id="MDU0809299.1"/>
    </source>
</evidence>
<protein>
    <submittedName>
        <fullName evidence="2">Fic family protein</fullName>
    </submittedName>
</protein>
<name>A0ABU3TTV1_9BACT</name>
<proteinExistence type="predicted"/>
<dbReference type="PANTHER" id="PTHR13504">
    <property type="entry name" value="FIDO DOMAIN-CONTAINING PROTEIN DDB_G0283145"/>
    <property type="match status" value="1"/>
</dbReference>
<dbReference type="Gene3D" id="1.10.3290.10">
    <property type="entry name" value="Fido-like domain"/>
    <property type="match status" value="1"/>
</dbReference>
<dbReference type="SUPFAM" id="SSF140931">
    <property type="entry name" value="Fic-like"/>
    <property type="match status" value="1"/>
</dbReference>
<dbReference type="RefSeq" id="WP_315574527.1">
    <property type="nucleotide sequence ID" value="NZ_JARDXH010000001.1"/>
</dbReference>
<dbReference type="PROSITE" id="PS51459">
    <property type="entry name" value="FIDO"/>
    <property type="match status" value="1"/>
</dbReference>
<organism evidence="2 3">
    <name type="scientific">Aquirufa regiilacus</name>
    <dbReference type="NCBI Taxonomy" id="3024868"/>
    <lineage>
        <taxon>Bacteria</taxon>
        <taxon>Pseudomonadati</taxon>
        <taxon>Bacteroidota</taxon>
        <taxon>Cytophagia</taxon>
        <taxon>Cytophagales</taxon>
        <taxon>Flectobacillaceae</taxon>
        <taxon>Aquirufa</taxon>
    </lineage>
</organism>
<dbReference type="Proteomes" id="UP001249959">
    <property type="component" value="Unassembled WGS sequence"/>
</dbReference>
<evidence type="ECO:0000259" key="1">
    <source>
        <dbReference type="PROSITE" id="PS51459"/>
    </source>
</evidence>
<accession>A0ABU3TTV1</accession>
<sequence length="515" mass="58208">MATPAEKLAESLKVLQVIQGKGIIAIKSEDLSRTHKDRLIANGFIREVIRGWYIAVNPEESKGNSTSWFTSYWGFCSRFLEDRYGDEYCVSAEQSLLLHSGNEVVPIQMIIRSVKGKNNNTPLLFKSSLFCMKSPLSELESVEVKNGLRILNLPSSIIYCSPTIFVSNPIDVRTALSMINDASEIVGLLLDGGHSLKAGRIVGAFRNIGNSKIADEILKTMKSAGYDVREKDPFEQMTPIPLSSRERSPYCNRIRLMWFEMRDVVIKVFPKPSAINFLDKATFLKNMDEIYVTDAYHSLSIEKYKVTPELIERVKSGKWNLVDNEEDKKHRDAMAARGYWLAFNSVKDSIEKIMDGGDLGKILLEEHSDWFRELFSPSVTSGILKPSDLAGYRRHQVYIGQSQHVPVNMDALRDVMPILFELISEEPEASVRAVLGHFFFVYIHPYMDGNGRMGRFLMNAILASGGYKWMVIPVQKRDDYMNSLEMASVQQNIEPFAKFIGDLVKLTMAGKPAAE</sequence>
<comment type="caution">
    <text evidence="2">The sequence shown here is derived from an EMBL/GenBank/DDBJ whole genome shotgun (WGS) entry which is preliminary data.</text>
</comment>
<evidence type="ECO:0000313" key="3">
    <source>
        <dbReference type="Proteomes" id="UP001249959"/>
    </source>
</evidence>